<evidence type="ECO:0000313" key="3">
    <source>
        <dbReference type="Proteomes" id="UP000221024"/>
    </source>
</evidence>
<keyword evidence="3" id="KW-1185">Reference proteome</keyword>
<organism evidence="2 3">
    <name type="scientific">Longimonas halophila</name>
    <dbReference type="NCBI Taxonomy" id="1469170"/>
    <lineage>
        <taxon>Bacteria</taxon>
        <taxon>Pseudomonadati</taxon>
        <taxon>Rhodothermota</taxon>
        <taxon>Rhodothermia</taxon>
        <taxon>Rhodothermales</taxon>
        <taxon>Salisaetaceae</taxon>
        <taxon>Longimonas</taxon>
    </lineage>
</organism>
<accession>A0A2H3NP55</accession>
<feature type="compositionally biased region" description="Basic residues" evidence="1">
    <location>
        <begin position="98"/>
        <end position="109"/>
    </location>
</feature>
<evidence type="ECO:0000256" key="1">
    <source>
        <dbReference type="SAM" id="MobiDB-lite"/>
    </source>
</evidence>
<gene>
    <name evidence="2" type="ORF">CRI93_03355</name>
</gene>
<dbReference type="Proteomes" id="UP000221024">
    <property type="component" value="Unassembled WGS sequence"/>
</dbReference>
<protein>
    <submittedName>
        <fullName evidence="2">Uncharacterized protein</fullName>
    </submittedName>
</protein>
<dbReference type="EMBL" id="PDEP01000002">
    <property type="protein sequence ID" value="PEN08806.1"/>
    <property type="molecule type" value="Genomic_DNA"/>
</dbReference>
<dbReference type="AlphaFoldDB" id="A0A2H3NP55"/>
<name>A0A2H3NP55_9BACT</name>
<evidence type="ECO:0000313" key="2">
    <source>
        <dbReference type="EMBL" id="PEN08806.1"/>
    </source>
</evidence>
<proteinExistence type="predicted"/>
<reference evidence="2 3" key="1">
    <citation type="submission" date="2017-10" db="EMBL/GenBank/DDBJ databases">
        <title>Draft genome of Longimonas halophila.</title>
        <authorList>
            <person name="Goh K.M."/>
            <person name="Shamsir M.S."/>
            <person name="Lim S.W."/>
        </authorList>
    </citation>
    <scope>NUCLEOTIDE SEQUENCE [LARGE SCALE GENOMIC DNA]</scope>
    <source>
        <strain evidence="2 3">KCTC 42399</strain>
    </source>
</reference>
<feature type="region of interest" description="Disordered" evidence="1">
    <location>
        <begin position="89"/>
        <end position="115"/>
    </location>
</feature>
<sequence length="115" mass="12859">MLLGIPIFAIPARARKSLFLGGHRINGLLKRNEKDALSVVGTVRIVRKLGRTVGVGSRLKNGRIVRRPRVWMAGRGDRSIEFRAQQGSLRKEASVRKPLSRPHLVKPKNRLAPII</sequence>
<comment type="caution">
    <text evidence="2">The sequence shown here is derived from an EMBL/GenBank/DDBJ whole genome shotgun (WGS) entry which is preliminary data.</text>
</comment>